<organism evidence="1 2">
    <name type="scientific">Ataeniobius toweri</name>
    <dbReference type="NCBI Taxonomy" id="208326"/>
    <lineage>
        <taxon>Eukaryota</taxon>
        <taxon>Metazoa</taxon>
        <taxon>Chordata</taxon>
        <taxon>Craniata</taxon>
        <taxon>Vertebrata</taxon>
        <taxon>Euteleostomi</taxon>
        <taxon>Actinopterygii</taxon>
        <taxon>Neopterygii</taxon>
        <taxon>Teleostei</taxon>
        <taxon>Neoteleostei</taxon>
        <taxon>Acanthomorphata</taxon>
        <taxon>Ovalentaria</taxon>
        <taxon>Atherinomorphae</taxon>
        <taxon>Cyprinodontiformes</taxon>
        <taxon>Goodeidae</taxon>
        <taxon>Ataeniobius</taxon>
    </lineage>
</organism>
<evidence type="ECO:0000313" key="1">
    <source>
        <dbReference type="EMBL" id="MED6253230.1"/>
    </source>
</evidence>
<dbReference type="EMBL" id="JAHUTI010064666">
    <property type="protein sequence ID" value="MED6253230.1"/>
    <property type="molecule type" value="Genomic_DNA"/>
</dbReference>
<accession>A0ABU7BUC2</accession>
<protein>
    <submittedName>
        <fullName evidence="1">Uncharacterized protein</fullName>
    </submittedName>
</protein>
<evidence type="ECO:0000313" key="2">
    <source>
        <dbReference type="Proteomes" id="UP001345963"/>
    </source>
</evidence>
<gene>
    <name evidence="1" type="ORF">ATANTOWER_024799</name>
</gene>
<comment type="caution">
    <text evidence="1">The sequence shown here is derived from an EMBL/GenBank/DDBJ whole genome shotgun (WGS) entry which is preliminary data.</text>
</comment>
<keyword evidence="2" id="KW-1185">Reference proteome</keyword>
<proteinExistence type="predicted"/>
<sequence length="103" mass="11675">MKITGFKQNEDRTDGCLDKAIELNTFSSVVSVQKQAQHPFLLPTAKKTSHLPMTHSFPVTPQMSYLPRQPWTHLILHVCLQPNQKMLKLPLPPPSTCLSQEVK</sequence>
<reference evidence="1 2" key="1">
    <citation type="submission" date="2021-07" db="EMBL/GenBank/DDBJ databases">
        <authorList>
            <person name="Palmer J.M."/>
        </authorList>
    </citation>
    <scope>NUCLEOTIDE SEQUENCE [LARGE SCALE GENOMIC DNA]</scope>
    <source>
        <strain evidence="1 2">AT_MEX2019</strain>
        <tissue evidence="1">Muscle</tissue>
    </source>
</reference>
<dbReference type="Proteomes" id="UP001345963">
    <property type="component" value="Unassembled WGS sequence"/>
</dbReference>
<name>A0ABU7BUC2_9TELE</name>